<accession>A0A131ZA15</accession>
<evidence type="ECO:0000313" key="1">
    <source>
        <dbReference type="EMBL" id="JAP87808.1"/>
    </source>
</evidence>
<organism evidence="1">
    <name type="scientific">Rhipicephalus appendiculatus</name>
    <name type="common">Brown ear tick</name>
    <dbReference type="NCBI Taxonomy" id="34631"/>
    <lineage>
        <taxon>Eukaryota</taxon>
        <taxon>Metazoa</taxon>
        <taxon>Ecdysozoa</taxon>
        <taxon>Arthropoda</taxon>
        <taxon>Chelicerata</taxon>
        <taxon>Arachnida</taxon>
        <taxon>Acari</taxon>
        <taxon>Parasitiformes</taxon>
        <taxon>Ixodida</taxon>
        <taxon>Ixodoidea</taxon>
        <taxon>Ixodidae</taxon>
        <taxon>Rhipicephalinae</taxon>
        <taxon>Rhipicephalus</taxon>
        <taxon>Rhipicephalus</taxon>
    </lineage>
</organism>
<proteinExistence type="predicted"/>
<dbReference type="EMBL" id="GEDV01000749">
    <property type="protein sequence ID" value="JAP87808.1"/>
    <property type="molecule type" value="Transcribed_RNA"/>
</dbReference>
<protein>
    <submittedName>
        <fullName evidence="1">Lipocalin</fullName>
    </submittedName>
</protein>
<name>A0A131ZA15_RHIAP</name>
<reference evidence="1" key="1">
    <citation type="journal article" date="2016" name="Ticks Tick Borne Dis.">
        <title>De novo assembly and annotation of the salivary gland transcriptome of Rhipicephalus appendiculatus male and female ticks during blood feeding.</title>
        <authorList>
            <person name="de Castro M.H."/>
            <person name="de Klerk D."/>
            <person name="Pienaar R."/>
            <person name="Latif A.A."/>
            <person name="Rees D.J."/>
            <person name="Mans B.J."/>
        </authorList>
    </citation>
    <scope>NUCLEOTIDE SEQUENCE</scope>
    <source>
        <tissue evidence="1">Salivary glands</tissue>
    </source>
</reference>
<feature type="non-terminal residue" evidence="1">
    <location>
        <position position="1"/>
    </location>
</feature>
<dbReference type="InterPro" id="IPR012674">
    <property type="entry name" value="Calycin"/>
</dbReference>
<sequence length="117" mass="13781">NGTFRHYYKQSGAPYDAVTIQSRNPRHRAREVLHYQSKNGSCAVFWTLTSNRYQLITGYDLRVKDSYLKNDPSHKSDCWEKFVELKGHRKEQQTYYQNCHAVLANILIRSISIKGRQ</sequence>
<dbReference type="AlphaFoldDB" id="A0A131ZA15"/>
<dbReference type="Gene3D" id="2.40.128.20">
    <property type="match status" value="1"/>
</dbReference>